<reference evidence="1" key="1">
    <citation type="submission" date="2015-12" db="EMBL/GenBank/DDBJ databases">
        <title>Update maize B73 reference genome by single molecule sequencing technologies.</title>
        <authorList>
            <consortium name="Maize Genome Sequencing Project"/>
            <person name="Ware D."/>
        </authorList>
    </citation>
    <scope>NUCLEOTIDE SEQUENCE [LARGE SCALE GENOMIC DNA]</scope>
    <source>
        <tissue evidence="1">Seedling</tissue>
    </source>
</reference>
<evidence type="ECO:0000313" key="1">
    <source>
        <dbReference type="EMBL" id="ONM24845.1"/>
    </source>
</evidence>
<dbReference type="EMBL" id="CM007648">
    <property type="protein sequence ID" value="ONM24815.1"/>
    <property type="molecule type" value="Genomic_DNA"/>
</dbReference>
<dbReference type="EMBL" id="CM007648">
    <property type="protein sequence ID" value="ONM24867.1"/>
    <property type="molecule type" value="Genomic_DNA"/>
</dbReference>
<sequence length="123" mass="13749">MKKIQELPFITVVQENYPNRLGVLFVIRLPPVVRVIAQTFLQIAISHGIRGDEDDIASKSAPPASIDGARYGFEPPVLQSSHQVDSSQWWSDSSRRWSDPADRLMAKRTTPCPGVLPALHRDC</sequence>
<protein>
    <recommendedName>
        <fullName evidence="2">SEC14 cytosolic factor family protein / phosphoglyceride transfer family protein</fullName>
    </recommendedName>
</protein>
<dbReference type="AlphaFoldDB" id="A0A1D6F006"/>
<dbReference type="EMBL" id="CM007648">
    <property type="protein sequence ID" value="ONM24845.1"/>
    <property type="molecule type" value="Genomic_DNA"/>
</dbReference>
<organism evidence="1">
    <name type="scientific">Zea mays</name>
    <name type="common">Maize</name>
    <dbReference type="NCBI Taxonomy" id="4577"/>
    <lineage>
        <taxon>Eukaryota</taxon>
        <taxon>Viridiplantae</taxon>
        <taxon>Streptophyta</taxon>
        <taxon>Embryophyta</taxon>
        <taxon>Tracheophyta</taxon>
        <taxon>Spermatophyta</taxon>
        <taxon>Magnoliopsida</taxon>
        <taxon>Liliopsida</taxon>
        <taxon>Poales</taxon>
        <taxon>Poaceae</taxon>
        <taxon>PACMAD clade</taxon>
        <taxon>Panicoideae</taxon>
        <taxon>Andropogonodae</taxon>
        <taxon>Andropogoneae</taxon>
        <taxon>Tripsacinae</taxon>
        <taxon>Zea</taxon>
    </lineage>
</organism>
<dbReference type="EMBL" id="CM007648">
    <property type="protein sequence ID" value="ONM24841.1"/>
    <property type="molecule type" value="Genomic_DNA"/>
</dbReference>
<dbReference type="EMBL" id="CM007648">
    <property type="protein sequence ID" value="ONM24837.1"/>
    <property type="molecule type" value="Genomic_DNA"/>
</dbReference>
<dbReference type="EMBL" id="CM007648">
    <property type="protein sequence ID" value="ONM24840.1"/>
    <property type="molecule type" value="Genomic_DNA"/>
</dbReference>
<dbReference type="EMBL" id="CM007648">
    <property type="protein sequence ID" value="ONM24846.1"/>
    <property type="molecule type" value="Genomic_DNA"/>
</dbReference>
<dbReference type="InterPro" id="IPR036865">
    <property type="entry name" value="CRAL-TRIO_dom_sf"/>
</dbReference>
<dbReference type="EMBL" id="CM007648">
    <property type="protein sequence ID" value="ONM24832.1"/>
    <property type="molecule type" value="Genomic_DNA"/>
</dbReference>
<dbReference type="EMBL" id="CM007648">
    <property type="protein sequence ID" value="ONM24812.1"/>
    <property type="molecule type" value="Genomic_DNA"/>
</dbReference>
<evidence type="ECO:0008006" key="2">
    <source>
        <dbReference type="Google" id="ProtNLM"/>
    </source>
</evidence>
<dbReference type="ExpressionAtlas" id="A0A1D6F006">
    <property type="expression patterns" value="baseline and differential"/>
</dbReference>
<dbReference type="EMBL" id="CM007648">
    <property type="protein sequence ID" value="ONM24827.1"/>
    <property type="molecule type" value="Genomic_DNA"/>
</dbReference>
<gene>
    <name evidence="1" type="ORF">ZEAMMB73_Zm00001d006727</name>
</gene>
<dbReference type="EMBL" id="CM007648">
    <property type="protein sequence ID" value="ONM24843.1"/>
    <property type="molecule type" value="Genomic_DNA"/>
</dbReference>
<proteinExistence type="predicted"/>
<dbReference type="SUPFAM" id="SSF52087">
    <property type="entry name" value="CRAL/TRIO domain"/>
    <property type="match status" value="1"/>
</dbReference>
<dbReference type="EMBL" id="CM007648">
    <property type="protein sequence ID" value="ONM24809.1"/>
    <property type="molecule type" value="Genomic_DNA"/>
</dbReference>
<dbReference type="EMBL" id="CM007648">
    <property type="protein sequence ID" value="ONM24858.1"/>
    <property type="molecule type" value="Genomic_DNA"/>
</dbReference>
<dbReference type="EMBL" id="CM007648">
    <property type="protein sequence ID" value="ONM24851.1"/>
    <property type="molecule type" value="Genomic_DNA"/>
</dbReference>
<accession>A0A1D6F006</accession>
<name>A0A1D6F006_MAIZE</name>
<dbReference type="EMBL" id="CM007648">
    <property type="protein sequence ID" value="ONM24807.1"/>
    <property type="molecule type" value="Genomic_DNA"/>
</dbReference>
<dbReference type="EMBL" id="CM007648">
    <property type="protein sequence ID" value="ONM24866.1"/>
    <property type="molecule type" value="Genomic_DNA"/>
</dbReference>
<dbReference type="EMBL" id="CM007648">
    <property type="protein sequence ID" value="ONM24828.1"/>
    <property type="molecule type" value="Genomic_DNA"/>
</dbReference>
<dbReference type="EMBL" id="CM007648">
    <property type="protein sequence ID" value="ONM24824.1"/>
    <property type="molecule type" value="Genomic_DNA"/>
</dbReference>
<dbReference type="EMBL" id="CM007648">
    <property type="protein sequence ID" value="ONM24850.1"/>
    <property type="molecule type" value="Genomic_DNA"/>
</dbReference>
<dbReference type="EMBL" id="CM007648">
    <property type="protein sequence ID" value="ONM24813.1"/>
    <property type="molecule type" value="Genomic_DNA"/>
</dbReference>
<dbReference type="EMBL" id="CM007648">
    <property type="protein sequence ID" value="ONM24829.1"/>
    <property type="molecule type" value="Genomic_DNA"/>
</dbReference>